<evidence type="ECO:0000256" key="1">
    <source>
        <dbReference type="SAM" id="SignalP"/>
    </source>
</evidence>
<dbReference type="PROSITE" id="PS51782">
    <property type="entry name" value="LYSM"/>
    <property type="match status" value="1"/>
</dbReference>
<proteinExistence type="predicted"/>
<accession>A0A2N5JBJ8</accession>
<dbReference type="RefSeq" id="WP_243390231.1">
    <property type="nucleotide sequence ID" value="NZ_NMWU01000008.1"/>
</dbReference>
<evidence type="ECO:0000313" key="4">
    <source>
        <dbReference type="Proteomes" id="UP000235050"/>
    </source>
</evidence>
<keyword evidence="4" id="KW-1185">Reference proteome</keyword>
<protein>
    <submittedName>
        <fullName evidence="3">Peptidoglycan-binding LysM</fullName>
    </submittedName>
</protein>
<dbReference type="SUPFAM" id="SSF54106">
    <property type="entry name" value="LysM domain"/>
    <property type="match status" value="1"/>
</dbReference>
<keyword evidence="1" id="KW-0732">Signal</keyword>
<dbReference type="EMBL" id="NMWU01000008">
    <property type="protein sequence ID" value="PLS31586.1"/>
    <property type="molecule type" value="Genomic_DNA"/>
</dbReference>
<feature type="domain" description="LysM" evidence="2">
    <location>
        <begin position="34"/>
        <end position="84"/>
    </location>
</feature>
<dbReference type="Gene3D" id="3.10.350.10">
    <property type="entry name" value="LysM domain"/>
    <property type="match status" value="1"/>
</dbReference>
<organism evidence="3 4">
    <name type="scientific">Bifidobacterium margollesii</name>
    <dbReference type="NCBI Taxonomy" id="2020964"/>
    <lineage>
        <taxon>Bacteria</taxon>
        <taxon>Bacillati</taxon>
        <taxon>Actinomycetota</taxon>
        <taxon>Actinomycetes</taxon>
        <taxon>Bifidobacteriales</taxon>
        <taxon>Bifidobacteriaceae</taxon>
        <taxon>Bifidobacterium</taxon>
    </lineage>
</organism>
<dbReference type="Proteomes" id="UP000235050">
    <property type="component" value="Unassembled WGS sequence"/>
</dbReference>
<feature type="chain" id="PRO_5039649045" evidence="1">
    <location>
        <begin position="22"/>
        <end position="87"/>
    </location>
</feature>
<dbReference type="SMART" id="SM00257">
    <property type="entry name" value="LysM"/>
    <property type="match status" value="1"/>
</dbReference>
<sequence length="87" mass="9257">MTAIILAVLLAWMACSMILPARPADSAPGPMEVTSYVVGPGDTLWSYASDITPEGGDVSATVEELKDLNHLDSYALQIGQRLVVPVR</sequence>
<evidence type="ECO:0000259" key="2">
    <source>
        <dbReference type="PROSITE" id="PS51782"/>
    </source>
</evidence>
<dbReference type="InterPro" id="IPR036779">
    <property type="entry name" value="LysM_dom_sf"/>
</dbReference>
<dbReference type="Pfam" id="PF01476">
    <property type="entry name" value="LysM"/>
    <property type="match status" value="1"/>
</dbReference>
<name>A0A2N5JBJ8_9BIFI</name>
<comment type="caution">
    <text evidence="3">The sequence shown here is derived from an EMBL/GenBank/DDBJ whole genome shotgun (WGS) entry which is preliminary data.</text>
</comment>
<reference evidence="3 4" key="1">
    <citation type="submission" date="2017-07" db="EMBL/GenBank/DDBJ databases">
        <title>Bifidobacterium novel species.</title>
        <authorList>
            <person name="Lugli G.A."/>
            <person name="Milani C."/>
            <person name="Duranti S."/>
            <person name="Mangifesta M."/>
        </authorList>
    </citation>
    <scope>NUCLEOTIDE SEQUENCE [LARGE SCALE GENOMIC DNA]</scope>
    <source>
        <strain evidence="4">Uis1B</strain>
    </source>
</reference>
<dbReference type="InterPro" id="IPR018392">
    <property type="entry name" value="LysM"/>
</dbReference>
<evidence type="ECO:0000313" key="3">
    <source>
        <dbReference type="EMBL" id="PLS31586.1"/>
    </source>
</evidence>
<gene>
    <name evidence="3" type="ORF">Uis1B_0577</name>
</gene>
<dbReference type="CDD" id="cd00118">
    <property type="entry name" value="LysM"/>
    <property type="match status" value="1"/>
</dbReference>
<feature type="signal peptide" evidence="1">
    <location>
        <begin position="1"/>
        <end position="21"/>
    </location>
</feature>
<dbReference type="AlphaFoldDB" id="A0A2N5JBJ8"/>